<dbReference type="AlphaFoldDB" id="A0A068YL35"/>
<name>A0A068YL35_ECHMU</name>
<keyword evidence="3" id="KW-1185">Reference proteome</keyword>
<evidence type="ECO:0000313" key="3">
    <source>
        <dbReference type="Proteomes" id="UP000017246"/>
    </source>
</evidence>
<accession>A0A068YL35</accession>
<feature type="compositionally biased region" description="Basic and acidic residues" evidence="1">
    <location>
        <begin position="502"/>
        <end position="519"/>
    </location>
</feature>
<evidence type="ECO:0000256" key="1">
    <source>
        <dbReference type="SAM" id="MobiDB-lite"/>
    </source>
</evidence>
<organism evidence="2 3">
    <name type="scientific">Echinococcus multilocularis</name>
    <name type="common">Fox tapeworm</name>
    <dbReference type="NCBI Taxonomy" id="6211"/>
    <lineage>
        <taxon>Eukaryota</taxon>
        <taxon>Metazoa</taxon>
        <taxon>Spiralia</taxon>
        <taxon>Lophotrochozoa</taxon>
        <taxon>Platyhelminthes</taxon>
        <taxon>Cestoda</taxon>
        <taxon>Eucestoda</taxon>
        <taxon>Cyclophyllidea</taxon>
        <taxon>Taeniidae</taxon>
        <taxon>Echinococcus</taxon>
    </lineage>
</organism>
<sequence length="914" mass="103372">MAKKKVRDFNKVKLKLGRTLKRQNETVVDLSTKKILLPREKAHVNHDIRREPNAVLYEHIQRLQMSGENLQLSALSCIQSILLPYVAQINADWNTQPFVCYNEKSLETLNNLLGFDSPQNDVALQFGDLFESLDRLSRHSTSAHLPLEIARLCSMIVTIFSVHPRIHCALICLDNIALSLLHRSEFWYRNAGVRILGDLMDSRHRVATSLACTLSPLVPFLWLDQLCALIDANNHSIRKNTYARLLIRHFGSLHESTAFDTVGSRKTLLMSTMKYLRDVQYTTYVTPVVPIRSSSLFKLHPFLSPVELPRLPLEESSLRTTLTDSSLGSVWMLLPSNPIFDKLSMPSFVQQGGNKSKGRYLPLANESLTKSEENSLPEWTLIICVLKEGHRLLDELIHSPDVETVFGLIFTIRCLRVFLETNPCLASMSDSRPLPDVETPLVQFTQHLCELVPPDCAGETLVPEAKARGGDGDGTFLSRKQLKRASKRAAKLARRQGAAGPRRGDDTSDKRTKEATTASRLDRSEVLAHLLKQQTLQLMWSLAVDGAMECTVVRDFSRSLATFFLTTKQAGDDEGESLPPLAFLHLVSPALAWRWIHCLDFCLLYNSRIRRLPLGSELLASFVAPMVTALVYIVHRWCRRQQSYFLLQPSNAPPPRAPRLVVRSTGLLVTFLYQELKAQLWSGRASLFSPHSFPTANSTDQPQSLLYDSTWIRATLRDLKVDLPFPGPEDLFSTLAEDLCDLVERESLKPDSCRARWVWAAACLNSLAGIKYANVLERLKQSPGLCESVELLKGWTCSTEALEDPLVYLPCPETGTYPSVRSWKCLSVECSRATQWSPIYHLFSFTPLAWTHDVAMDRHVMEHRPPCNPFHHLHAHRYVSDITTRNRDAEILPSEVHRENAMELRGRAPESDHT</sequence>
<gene>
    <name evidence="2" type="ORF">EmuJ_001057500</name>
</gene>
<dbReference type="Proteomes" id="UP000017246">
    <property type="component" value="Unassembled WGS sequence"/>
</dbReference>
<dbReference type="EMBL" id="LN902842">
    <property type="protein sequence ID" value="CDS42855.1"/>
    <property type="molecule type" value="Genomic_DNA"/>
</dbReference>
<reference evidence="2" key="2">
    <citation type="submission" date="2015-11" db="EMBL/GenBank/DDBJ databases">
        <authorList>
            <person name="Zhang Y."/>
            <person name="Guo Z."/>
        </authorList>
    </citation>
    <scope>NUCLEOTIDE SEQUENCE</scope>
</reference>
<proteinExistence type="predicted"/>
<feature type="region of interest" description="Disordered" evidence="1">
    <location>
        <begin position="490"/>
        <end position="519"/>
    </location>
</feature>
<evidence type="ECO:0000313" key="2">
    <source>
        <dbReference type="EMBL" id="CDS42855.1"/>
    </source>
</evidence>
<dbReference type="OMA" id="AWRWIHC"/>
<dbReference type="OrthoDB" id="6278485at2759"/>
<reference evidence="2" key="1">
    <citation type="journal article" date="2013" name="Nature">
        <title>The genomes of four tapeworm species reveal adaptations to parasitism.</title>
        <authorList>
            <person name="Tsai I.J."/>
            <person name="Zarowiecki M."/>
            <person name="Holroyd N."/>
            <person name="Garciarrubio A."/>
            <person name="Sanchez-Flores A."/>
            <person name="Brooks K.L."/>
            <person name="Tracey A."/>
            <person name="Bobes R.J."/>
            <person name="Fragoso G."/>
            <person name="Sciutto E."/>
            <person name="Aslett M."/>
            <person name="Beasley H."/>
            <person name="Bennett H.M."/>
            <person name="Cai J."/>
            <person name="Camicia F."/>
            <person name="Clark R."/>
            <person name="Cucher M."/>
            <person name="De Silva N."/>
            <person name="Day T.A."/>
            <person name="Deplazes P."/>
            <person name="Estrada K."/>
            <person name="Fernandez C."/>
            <person name="Holland P.W."/>
            <person name="Hou J."/>
            <person name="Hu S."/>
            <person name="Huckvale T."/>
            <person name="Hung S.S."/>
            <person name="Kamenetzky L."/>
            <person name="Keane J.A."/>
            <person name="Kiss F."/>
            <person name="Koziol U."/>
            <person name="Lambert O."/>
            <person name="Liu K."/>
            <person name="Luo X."/>
            <person name="Luo Y."/>
            <person name="Macchiaroli N."/>
            <person name="Nichol S."/>
            <person name="Paps J."/>
            <person name="Parkinson J."/>
            <person name="Pouchkina-Stantcheva N."/>
            <person name="Riddiford N."/>
            <person name="Rosenzvit M."/>
            <person name="Salinas G."/>
            <person name="Wasmuth J.D."/>
            <person name="Zamanian M."/>
            <person name="Zheng Y."/>
            <person name="Cai X."/>
            <person name="Soberon X."/>
            <person name="Olson P.D."/>
            <person name="Laclette J.P."/>
            <person name="Brehm K."/>
            <person name="Berriman M."/>
            <person name="Garciarrubio A."/>
            <person name="Bobes R.J."/>
            <person name="Fragoso G."/>
            <person name="Sanchez-Flores A."/>
            <person name="Estrada K."/>
            <person name="Cevallos M.A."/>
            <person name="Morett E."/>
            <person name="Gonzalez V."/>
            <person name="Portillo T."/>
            <person name="Ochoa-Leyva A."/>
            <person name="Jose M.V."/>
            <person name="Sciutto E."/>
            <person name="Landa A."/>
            <person name="Jimenez L."/>
            <person name="Valdes V."/>
            <person name="Carrero J.C."/>
            <person name="Larralde C."/>
            <person name="Morales-Montor J."/>
            <person name="Limon-Lason J."/>
            <person name="Soberon X."/>
            <person name="Laclette J.P."/>
        </authorList>
    </citation>
    <scope>NUCLEOTIDE SEQUENCE [LARGE SCALE GENOMIC DNA]</scope>
</reference>
<protein>
    <submittedName>
        <fullName evidence="2">Uncharacterized protein</fullName>
    </submittedName>
</protein>